<dbReference type="GO" id="GO:0005829">
    <property type="term" value="C:cytosol"/>
    <property type="evidence" value="ECO:0007669"/>
    <property type="project" value="TreeGrafter"/>
</dbReference>
<feature type="compositionally biased region" description="Basic and acidic residues" evidence="6">
    <location>
        <begin position="368"/>
        <end position="377"/>
    </location>
</feature>
<dbReference type="PANTHER" id="PTHR47959:SF13">
    <property type="entry name" value="ATP-DEPENDENT RNA HELICASE RHLE"/>
    <property type="match status" value="1"/>
</dbReference>
<feature type="domain" description="Helicase C-terminal" evidence="8">
    <location>
        <begin position="220"/>
        <end position="375"/>
    </location>
</feature>
<evidence type="ECO:0000259" key="7">
    <source>
        <dbReference type="PROSITE" id="PS51192"/>
    </source>
</evidence>
<dbReference type="PROSITE" id="PS51194">
    <property type="entry name" value="HELICASE_CTER"/>
    <property type="match status" value="1"/>
</dbReference>
<keyword evidence="2" id="KW-0378">Hydrolase</keyword>
<evidence type="ECO:0000313" key="10">
    <source>
        <dbReference type="Proteomes" id="UP000051922"/>
    </source>
</evidence>
<dbReference type="Pfam" id="PF00271">
    <property type="entry name" value="Helicase_C"/>
    <property type="match status" value="1"/>
</dbReference>
<dbReference type="CDD" id="cd00268">
    <property type="entry name" value="DEADc"/>
    <property type="match status" value="1"/>
</dbReference>
<dbReference type="SUPFAM" id="SSF52540">
    <property type="entry name" value="P-loop containing nucleoside triphosphate hydrolases"/>
    <property type="match status" value="1"/>
</dbReference>
<dbReference type="InterPro" id="IPR014001">
    <property type="entry name" value="Helicase_ATP-bd"/>
</dbReference>
<feature type="domain" description="Helicase ATP-binding" evidence="7">
    <location>
        <begin position="27"/>
        <end position="196"/>
    </location>
</feature>
<feature type="compositionally biased region" description="Basic residues" evidence="6">
    <location>
        <begin position="416"/>
        <end position="435"/>
    </location>
</feature>
<dbReference type="SMART" id="SM00490">
    <property type="entry name" value="HELICc"/>
    <property type="match status" value="1"/>
</dbReference>
<proteinExistence type="inferred from homology"/>
<dbReference type="GO" id="GO:0003676">
    <property type="term" value="F:nucleic acid binding"/>
    <property type="evidence" value="ECO:0007669"/>
    <property type="project" value="InterPro"/>
</dbReference>
<organism evidence="9 10">
    <name type="scientific">Lacticaseibacillus pantheris DSM 15945 = JCM 12539 = NBRC 106106</name>
    <dbReference type="NCBI Taxonomy" id="1423783"/>
    <lineage>
        <taxon>Bacteria</taxon>
        <taxon>Bacillati</taxon>
        <taxon>Bacillota</taxon>
        <taxon>Bacilli</taxon>
        <taxon>Lactobacillales</taxon>
        <taxon>Lactobacillaceae</taxon>
        <taxon>Lacticaseibacillus</taxon>
    </lineage>
</organism>
<dbReference type="GO" id="GO:0003724">
    <property type="term" value="F:RNA helicase activity"/>
    <property type="evidence" value="ECO:0007669"/>
    <property type="project" value="TreeGrafter"/>
</dbReference>
<accession>A0A0R1TX27</accession>
<evidence type="ECO:0000256" key="4">
    <source>
        <dbReference type="ARBA" id="ARBA00022840"/>
    </source>
</evidence>
<dbReference type="InterPro" id="IPR044742">
    <property type="entry name" value="DEAD/DEAH_RhlB"/>
</dbReference>
<keyword evidence="3 9" id="KW-0347">Helicase</keyword>
<dbReference type="SMART" id="SM00487">
    <property type="entry name" value="DEXDc"/>
    <property type="match status" value="1"/>
</dbReference>
<gene>
    <name evidence="9" type="ORF">FC50_GL001078</name>
</gene>
<feature type="region of interest" description="Disordered" evidence="6">
    <location>
        <begin position="364"/>
        <end position="435"/>
    </location>
</feature>
<evidence type="ECO:0000256" key="1">
    <source>
        <dbReference type="ARBA" id="ARBA00022741"/>
    </source>
</evidence>
<dbReference type="InterPro" id="IPR011545">
    <property type="entry name" value="DEAD/DEAH_box_helicase_dom"/>
</dbReference>
<sequence length="435" mass="47763">MTVATPFQSLWAKAGFKAETPIQAAVAEPLRADRDVVGLAPTGSGKTLAFGLPLLEKVVPGDGIQIIILSPSQELAVQTRDVLQPYAQVIGVHVTAITGSANVARQKEQLKKHPEVVVATVGRLLELADDGVAKLHNLETMVVDEADELLRDPGLGQVRDLLQHAPGELQLAFFSATDGPVLHELHKWFGVEPEVVDVRAVDHTQGEVHHYFLRGGREHQVAWLGRLAHTEGFQALVFFNKNASMERAAGILRHQRIKFAVLSRNARAQERKQAMVGFRKGKIKLLLATDLAGRGLDLIKLPAVINFEVPRTATAYIHRAGRTGRMGNPGTVITMGDDHDFRDLKKLVPQYAVERAYVGNHGLTTERPVSEADEQLRAKKRQPKEQANTRVRATAGEAGKQPRLQDAVTGTVAPQKKAHKKNRARNRKNKGKPKK</sequence>
<evidence type="ECO:0000256" key="3">
    <source>
        <dbReference type="ARBA" id="ARBA00022806"/>
    </source>
</evidence>
<dbReference type="RefSeq" id="WP_056956664.1">
    <property type="nucleotide sequence ID" value="NZ_AZFJ01000049.1"/>
</dbReference>
<comment type="caution">
    <text evidence="9">The sequence shown here is derived from an EMBL/GenBank/DDBJ whole genome shotgun (WGS) entry which is preliminary data.</text>
</comment>
<evidence type="ECO:0000313" key="9">
    <source>
        <dbReference type="EMBL" id="KRL85693.1"/>
    </source>
</evidence>
<dbReference type="OrthoDB" id="9805696at2"/>
<dbReference type="InterPro" id="IPR001650">
    <property type="entry name" value="Helicase_C-like"/>
</dbReference>
<keyword evidence="4" id="KW-0067">ATP-binding</keyword>
<name>A0A0R1TX27_9LACO</name>
<dbReference type="STRING" id="1423783.FC50_GL001078"/>
<dbReference type="PROSITE" id="PS51192">
    <property type="entry name" value="HELICASE_ATP_BIND_1"/>
    <property type="match status" value="1"/>
</dbReference>
<dbReference type="Pfam" id="PF00270">
    <property type="entry name" value="DEAD"/>
    <property type="match status" value="1"/>
</dbReference>
<reference evidence="9 10" key="1">
    <citation type="journal article" date="2015" name="Genome Announc.">
        <title>Expanding the biotechnology potential of lactobacilli through comparative genomics of 213 strains and associated genera.</title>
        <authorList>
            <person name="Sun Z."/>
            <person name="Harris H.M."/>
            <person name="McCann A."/>
            <person name="Guo C."/>
            <person name="Argimon S."/>
            <person name="Zhang W."/>
            <person name="Yang X."/>
            <person name="Jeffery I.B."/>
            <person name="Cooney J.C."/>
            <person name="Kagawa T.F."/>
            <person name="Liu W."/>
            <person name="Song Y."/>
            <person name="Salvetti E."/>
            <person name="Wrobel A."/>
            <person name="Rasinkangas P."/>
            <person name="Parkhill J."/>
            <person name="Rea M.C."/>
            <person name="O'Sullivan O."/>
            <person name="Ritari J."/>
            <person name="Douillard F.P."/>
            <person name="Paul Ross R."/>
            <person name="Yang R."/>
            <person name="Briner A.E."/>
            <person name="Felis G.E."/>
            <person name="de Vos W.M."/>
            <person name="Barrangou R."/>
            <person name="Klaenhammer T.R."/>
            <person name="Caufield P.W."/>
            <person name="Cui Y."/>
            <person name="Zhang H."/>
            <person name="O'Toole P.W."/>
        </authorList>
    </citation>
    <scope>NUCLEOTIDE SEQUENCE [LARGE SCALE GENOMIC DNA]</scope>
    <source>
        <strain evidence="9 10">DSM 15945</strain>
    </source>
</reference>
<keyword evidence="1" id="KW-0547">Nucleotide-binding</keyword>
<evidence type="ECO:0000256" key="6">
    <source>
        <dbReference type="SAM" id="MobiDB-lite"/>
    </source>
</evidence>
<comment type="similarity">
    <text evidence="5">Belongs to the DEAD box helicase family.</text>
</comment>
<dbReference type="InterPro" id="IPR027417">
    <property type="entry name" value="P-loop_NTPase"/>
</dbReference>
<keyword evidence="10" id="KW-1185">Reference proteome</keyword>
<evidence type="ECO:0000256" key="2">
    <source>
        <dbReference type="ARBA" id="ARBA00022801"/>
    </source>
</evidence>
<dbReference type="EMBL" id="AZFJ01000049">
    <property type="protein sequence ID" value="KRL85693.1"/>
    <property type="molecule type" value="Genomic_DNA"/>
</dbReference>
<dbReference type="PANTHER" id="PTHR47959">
    <property type="entry name" value="ATP-DEPENDENT RNA HELICASE RHLE-RELATED"/>
    <property type="match status" value="1"/>
</dbReference>
<dbReference type="CDD" id="cd18787">
    <property type="entry name" value="SF2_C_DEAD"/>
    <property type="match status" value="1"/>
</dbReference>
<dbReference type="AlphaFoldDB" id="A0A0R1TX27"/>
<evidence type="ECO:0000256" key="5">
    <source>
        <dbReference type="ARBA" id="ARBA00038437"/>
    </source>
</evidence>
<dbReference type="InterPro" id="IPR050079">
    <property type="entry name" value="DEAD_box_RNA_helicase"/>
</dbReference>
<protein>
    <submittedName>
        <fullName evidence="9">ATP-dependent RNA helicase</fullName>
    </submittedName>
</protein>
<dbReference type="Gene3D" id="3.40.50.300">
    <property type="entry name" value="P-loop containing nucleotide triphosphate hydrolases"/>
    <property type="match status" value="2"/>
</dbReference>
<evidence type="ECO:0000259" key="8">
    <source>
        <dbReference type="PROSITE" id="PS51194"/>
    </source>
</evidence>
<dbReference type="Proteomes" id="UP000051922">
    <property type="component" value="Unassembled WGS sequence"/>
</dbReference>
<dbReference type="PATRIC" id="fig|1423783.4.peg.1118"/>
<dbReference type="GO" id="GO:0016787">
    <property type="term" value="F:hydrolase activity"/>
    <property type="evidence" value="ECO:0007669"/>
    <property type="project" value="UniProtKB-KW"/>
</dbReference>
<dbReference type="GO" id="GO:0005524">
    <property type="term" value="F:ATP binding"/>
    <property type="evidence" value="ECO:0007669"/>
    <property type="project" value="UniProtKB-KW"/>
</dbReference>